<dbReference type="EMBL" id="JAACFV010000067">
    <property type="protein sequence ID" value="KAF7507569.1"/>
    <property type="molecule type" value="Genomic_DNA"/>
</dbReference>
<feature type="compositionally biased region" description="Gly residues" evidence="1">
    <location>
        <begin position="34"/>
        <end position="61"/>
    </location>
</feature>
<keyword evidence="3" id="KW-1185">Reference proteome</keyword>
<comment type="caution">
    <text evidence="2">The sequence shown here is derived from an EMBL/GenBank/DDBJ whole genome shotgun (WGS) entry which is preliminary data.</text>
</comment>
<reference evidence="2" key="1">
    <citation type="submission" date="2020-02" db="EMBL/GenBank/DDBJ databases">
        <authorList>
            <person name="Palmer J.M."/>
        </authorList>
    </citation>
    <scope>NUCLEOTIDE SEQUENCE</scope>
    <source>
        <strain evidence="2">EPUS1.4</strain>
        <tissue evidence="2">Thallus</tissue>
    </source>
</reference>
<evidence type="ECO:0000256" key="1">
    <source>
        <dbReference type="SAM" id="MobiDB-lite"/>
    </source>
</evidence>
<evidence type="ECO:0000313" key="2">
    <source>
        <dbReference type="EMBL" id="KAF7507569.1"/>
    </source>
</evidence>
<sequence>MRREMIPNDDGAAGKKAPTTITATLESSKWHGAGTRGGPGRQQNVSGGGSTRAQGSFGGFTGDLNGM</sequence>
<evidence type="ECO:0000313" key="3">
    <source>
        <dbReference type="Proteomes" id="UP000606974"/>
    </source>
</evidence>
<feature type="region of interest" description="Disordered" evidence="1">
    <location>
        <begin position="1"/>
        <end position="67"/>
    </location>
</feature>
<proteinExistence type="predicted"/>
<organism evidence="2 3">
    <name type="scientific">Endocarpon pusillum</name>
    <dbReference type="NCBI Taxonomy" id="364733"/>
    <lineage>
        <taxon>Eukaryota</taxon>
        <taxon>Fungi</taxon>
        <taxon>Dikarya</taxon>
        <taxon>Ascomycota</taxon>
        <taxon>Pezizomycotina</taxon>
        <taxon>Eurotiomycetes</taxon>
        <taxon>Chaetothyriomycetidae</taxon>
        <taxon>Verrucariales</taxon>
        <taxon>Verrucariaceae</taxon>
        <taxon>Endocarpon</taxon>
    </lineage>
</organism>
<protein>
    <submittedName>
        <fullName evidence="2">Uncharacterized protein</fullName>
    </submittedName>
</protein>
<gene>
    <name evidence="2" type="ORF">GJ744_010360</name>
</gene>
<name>A0A8H7AGB7_9EURO</name>
<dbReference type="AlphaFoldDB" id="A0A8H7AGB7"/>
<dbReference type="Proteomes" id="UP000606974">
    <property type="component" value="Unassembled WGS sequence"/>
</dbReference>
<accession>A0A8H7AGB7</accession>